<keyword evidence="2" id="KW-1133">Transmembrane helix</keyword>
<gene>
    <name evidence="3" type="ORF">DB32_008561</name>
</gene>
<dbReference type="EMBL" id="CP011125">
    <property type="protein sequence ID" value="AKF11412.1"/>
    <property type="molecule type" value="Genomic_DNA"/>
</dbReference>
<name>A0A0F6WA88_9BACT</name>
<evidence type="ECO:0000313" key="3">
    <source>
        <dbReference type="EMBL" id="AKF11412.1"/>
    </source>
</evidence>
<keyword evidence="2" id="KW-0472">Membrane</keyword>
<dbReference type="AlphaFoldDB" id="A0A0F6WA88"/>
<feature type="transmembrane region" description="Helical" evidence="2">
    <location>
        <begin position="188"/>
        <end position="209"/>
    </location>
</feature>
<feature type="region of interest" description="Disordered" evidence="1">
    <location>
        <begin position="119"/>
        <end position="140"/>
    </location>
</feature>
<dbReference type="Proteomes" id="UP000034883">
    <property type="component" value="Chromosome"/>
</dbReference>
<evidence type="ECO:0000256" key="1">
    <source>
        <dbReference type="SAM" id="MobiDB-lite"/>
    </source>
</evidence>
<feature type="compositionally biased region" description="Pro residues" evidence="1">
    <location>
        <begin position="121"/>
        <end position="137"/>
    </location>
</feature>
<proteinExistence type="predicted"/>
<feature type="transmembrane region" description="Helical" evidence="2">
    <location>
        <begin position="160"/>
        <end position="182"/>
    </location>
</feature>
<dbReference type="KEGG" id="samy:DB32_008561"/>
<reference evidence="3 4" key="1">
    <citation type="submission" date="2015-03" db="EMBL/GenBank/DDBJ databases">
        <title>Genome assembly of Sandaracinus amylolyticus DSM 53668.</title>
        <authorList>
            <person name="Sharma G."/>
            <person name="Subramanian S."/>
        </authorList>
    </citation>
    <scope>NUCLEOTIDE SEQUENCE [LARGE SCALE GENOMIC DNA]</scope>
    <source>
        <strain evidence="3 4">DSM 53668</strain>
    </source>
</reference>
<sequence>MPGRATAFLDAAGHRFLLRENLEFGAQSDYTGGTQYRFIVELHVVASETLARVRQIAAIDYGPTTERSTTFAAMGLFALAIADDDPRVHQLGDHTRVASVEWPAERPYSGPSAYQSMPIAPARPAPAAPPRPAPLPASPGATAPAPLLDAAGLKLVWRSFALGAFAALGGCAAILHAIAIAMPNDRPLGVLAALALFGLAGLVWMVALWRARAATRLLHEGAIHRGQVTSIVEVRRRNGVHWNVLVRLEQGSEATFRFVDRNPAGQPVTVRVLGRRAALMLPGAQFLGALR</sequence>
<keyword evidence="4" id="KW-1185">Reference proteome</keyword>
<dbReference type="STRING" id="927083.DB32_008561"/>
<keyword evidence="2" id="KW-0812">Transmembrane</keyword>
<accession>A0A0F6WA88</accession>
<evidence type="ECO:0000313" key="4">
    <source>
        <dbReference type="Proteomes" id="UP000034883"/>
    </source>
</evidence>
<protein>
    <submittedName>
        <fullName evidence="3">Uncharacterized protein</fullName>
    </submittedName>
</protein>
<organism evidence="3 4">
    <name type="scientific">Sandaracinus amylolyticus</name>
    <dbReference type="NCBI Taxonomy" id="927083"/>
    <lineage>
        <taxon>Bacteria</taxon>
        <taxon>Pseudomonadati</taxon>
        <taxon>Myxococcota</taxon>
        <taxon>Polyangia</taxon>
        <taxon>Polyangiales</taxon>
        <taxon>Sandaracinaceae</taxon>
        <taxon>Sandaracinus</taxon>
    </lineage>
</organism>
<evidence type="ECO:0000256" key="2">
    <source>
        <dbReference type="SAM" id="Phobius"/>
    </source>
</evidence>